<comment type="caution">
    <text evidence="3">The sequence shown here is derived from an EMBL/GenBank/DDBJ whole genome shotgun (WGS) entry which is preliminary data.</text>
</comment>
<evidence type="ECO:0000259" key="2">
    <source>
        <dbReference type="PROSITE" id="PS50110"/>
    </source>
</evidence>
<feature type="modified residue" description="4-aspartylphosphate" evidence="1">
    <location>
        <position position="64"/>
    </location>
</feature>
<dbReference type="SMART" id="SM00448">
    <property type="entry name" value="REC"/>
    <property type="match status" value="1"/>
</dbReference>
<feature type="domain" description="Response regulatory" evidence="2">
    <location>
        <begin position="6"/>
        <end position="136"/>
    </location>
</feature>
<dbReference type="RefSeq" id="WP_140991036.1">
    <property type="nucleotide sequence ID" value="NZ_VHIQ01000007.1"/>
</dbReference>
<reference evidence="3 4" key="1">
    <citation type="submission" date="2019-06" db="EMBL/GenBank/DDBJ databases">
        <title>Flavobacteriaceae Paucihalobacterium erythroidium CWB-1, complete genome.</title>
        <authorList>
            <person name="Wu S."/>
        </authorList>
    </citation>
    <scope>NUCLEOTIDE SEQUENCE [LARGE SCALE GENOMIC DNA]</scope>
    <source>
        <strain evidence="3 4">CWB-1</strain>
    </source>
</reference>
<sequence>MSTQINILMVDDHPIILEGYQNVLMATKKPEYEYLIHTANTCDAANQLLRKSANNHPYDVCFFDISLPVSEDGSITSGEDLALIARDLLPDAKIIILTMFNESFRIHNIIKAINPEGFLIKSDLTSFELAEAFQHILHSPPYYSSTVSNFLKRTVTSKVYVDDINRQILHYLSQGVKTRSLTEYVDLSMSAIEKRKKQLKLLFGVEDGKDETLLKEAREKGFL</sequence>
<proteinExistence type="predicted"/>
<dbReference type="SUPFAM" id="SSF52172">
    <property type="entry name" value="CheY-like"/>
    <property type="match status" value="1"/>
</dbReference>
<dbReference type="GO" id="GO:0000160">
    <property type="term" value="P:phosphorelay signal transduction system"/>
    <property type="evidence" value="ECO:0007669"/>
    <property type="project" value="InterPro"/>
</dbReference>
<evidence type="ECO:0000256" key="1">
    <source>
        <dbReference type="PROSITE-ProRule" id="PRU00169"/>
    </source>
</evidence>
<evidence type="ECO:0000313" key="4">
    <source>
        <dbReference type="Proteomes" id="UP000317332"/>
    </source>
</evidence>
<dbReference type="Proteomes" id="UP000317332">
    <property type="component" value="Unassembled WGS sequence"/>
</dbReference>
<gene>
    <name evidence="3" type="ORF">FJ651_13305</name>
</gene>
<dbReference type="OrthoDB" id="651456at2"/>
<dbReference type="AlphaFoldDB" id="A0A506PFD7"/>
<dbReference type="EMBL" id="VHIQ01000007">
    <property type="protein sequence ID" value="TPV31797.1"/>
    <property type="molecule type" value="Genomic_DNA"/>
</dbReference>
<dbReference type="PROSITE" id="PS50110">
    <property type="entry name" value="RESPONSE_REGULATORY"/>
    <property type="match status" value="1"/>
</dbReference>
<dbReference type="Gene3D" id="3.40.50.2300">
    <property type="match status" value="1"/>
</dbReference>
<organism evidence="3 4">
    <name type="scientific">Paucihalobacter ruber</name>
    <dbReference type="NCBI Taxonomy" id="2567861"/>
    <lineage>
        <taxon>Bacteria</taxon>
        <taxon>Pseudomonadati</taxon>
        <taxon>Bacteroidota</taxon>
        <taxon>Flavobacteriia</taxon>
        <taxon>Flavobacteriales</taxon>
        <taxon>Flavobacteriaceae</taxon>
        <taxon>Paucihalobacter</taxon>
    </lineage>
</organism>
<accession>A0A506PFD7</accession>
<evidence type="ECO:0000313" key="3">
    <source>
        <dbReference type="EMBL" id="TPV31797.1"/>
    </source>
</evidence>
<name>A0A506PFD7_9FLAO</name>
<protein>
    <submittedName>
        <fullName evidence="3">Response regulator transcription factor</fullName>
    </submittedName>
</protein>
<dbReference type="Pfam" id="PF00072">
    <property type="entry name" value="Response_reg"/>
    <property type="match status" value="1"/>
</dbReference>
<dbReference type="InterPro" id="IPR001789">
    <property type="entry name" value="Sig_transdc_resp-reg_receiver"/>
</dbReference>
<keyword evidence="4" id="KW-1185">Reference proteome</keyword>
<dbReference type="InterPro" id="IPR011006">
    <property type="entry name" value="CheY-like_superfamily"/>
</dbReference>
<keyword evidence="1" id="KW-0597">Phosphoprotein</keyword>